<organism evidence="2">
    <name type="scientific">Drosophila rhopaloa</name>
    <name type="common">Fruit fly</name>
    <dbReference type="NCBI Taxonomy" id="1041015"/>
    <lineage>
        <taxon>Eukaryota</taxon>
        <taxon>Metazoa</taxon>
        <taxon>Ecdysozoa</taxon>
        <taxon>Arthropoda</taxon>
        <taxon>Hexapoda</taxon>
        <taxon>Insecta</taxon>
        <taxon>Pterygota</taxon>
        <taxon>Neoptera</taxon>
        <taxon>Endopterygota</taxon>
        <taxon>Diptera</taxon>
        <taxon>Brachycera</taxon>
        <taxon>Muscomorpha</taxon>
        <taxon>Ephydroidea</taxon>
        <taxon>Drosophilidae</taxon>
        <taxon>Drosophila</taxon>
        <taxon>Sophophora</taxon>
    </lineage>
</organism>
<dbReference type="RefSeq" id="XP_016978465.1">
    <property type="nucleotide sequence ID" value="XM_017122976.1"/>
</dbReference>
<reference evidence="2" key="1">
    <citation type="submission" date="2025-08" db="UniProtKB">
        <authorList>
            <consortium name="RefSeq"/>
        </authorList>
    </citation>
    <scope>IDENTIFICATION</scope>
</reference>
<feature type="chain" id="PRO_5028440002" evidence="1">
    <location>
        <begin position="30"/>
        <end position="111"/>
    </location>
</feature>
<evidence type="ECO:0000256" key="1">
    <source>
        <dbReference type="SAM" id="SignalP"/>
    </source>
</evidence>
<feature type="signal peptide" evidence="1">
    <location>
        <begin position="1"/>
        <end position="29"/>
    </location>
</feature>
<name>A0A6P4EJT1_DRORH</name>
<proteinExistence type="predicted"/>
<dbReference type="AlphaFoldDB" id="A0A6P4EJT1"/>
<accession>A0A6P4EJT1</accession>
<gene>
    <name evidence="2" type="primary">LOC108044105</name>
</gene>
<sequence>MRKIIAFEHSTMEVFWLVLLVSYLSGVKGNANCTMCSAWVDGPVCGYNNRCYTSFKSSCEMEMLNCKLPDSYKFEETPFYGHCFRSTVQKCKAYVLLDQLNKMDKSVEMFA</sequence>
<protein>
    <submittedName>
        <fullName evidence="2">Uncharacterized protein LOC108044105</fullName>
    </submittedName>
</protein>
<evidence type="ECO:0000313" key="2">
    <source>
        <dbReference type="RefSeq" id="XP_016978465.1"/>
    </source>
</evidence>
<keyword evidence="1" id="KW-0732">Signal</keyword>